<feature type="domain" description="Stage V sporulation protein AA" evidence="2">
    <location>
        <begin position="8"/>
        <end position="94"/>
    </location>
</feature>
<evidence type="ECO:0000313" key="4">
    <source>
        <dbReference type="Proteomes" id="UP001305702"/>
    </source>
</evidence>
<keyword evidence="1" id="KW-0812">Transmembrane</keyword>
<dbReference type="InterPro" id="IPR038548">
    <property type="entry name" value="SporV_AA_N_sf"/>
</dbReference>
<dbReference type="Proteomes" id="UP001305702">
    <property type="component" value="Chromosome"/>
</dbReference>
<evidence type="ECO:0000259" key="2">
    <source>
        <dbReference type="Pfam" id="PF12164"/>
    </source>
</evidence>
<accession>A0AA96RD29</accession>
<dbReference type="EMBL" id="CP130318">
    <property type="protein sequence ID" value="WNQ09342.1"/>
    <property type="molecule type" value="Genomic_DNA"/>
</dbReference>
<dbReference type="AlphaFoldDB" id="A0AA96RD29"/>
<evidence type="ECO:0000313" key="3">
    <source>
        <dbReference type="EMBL" id="WNQ09342.1"/>
    </source>
</evidence>
<evidence type="ECO:0000256" key="1">
    <source>
        <dbReference type="SAM" id="Phobius"/>
    </source>
</evidence>
<dbReference type="Pfam" id="PF12164">
    <property type="entry name" value="SporV_AA"/>
    <property type="match status" value="1"/>
</dbReference>
<organism evidence="3 4">
    <name type="scientific">Paenibacillus aurantius</name>
    <dbReference type="NCBI Taxonomy" id="2918900"/>
    <lineage>
        <taxon>Bacteria</taxon>
        <taxon>Bacillati</taxon>
        <taxon>Bacillota</taxon>
        <taxon>Bacilli</taxon>
        <taxon>Bacillales</taxon>
        <taxon>Paenibacillaceae</taxon>
        <taxon>Paenibacillus</taxon>
    </lineage>
</organism>
<proteinExistence type="predicted"/>
<feature type="transmembrane region" description="Helical" evidence="1">
    <location>
        <begin position="100"/>
        <end position="121"/>
    </location>
</feature>
<dbReference type="RefSeq" id="WP_315603114.1">
    <property type="nucleotide sequence ID" value="NZ_CP130318.1"/>
</dbReference>
<gene>
    <name evidence="3" type="ORF">MJA45_17090</name>
</gene>
<sequence length="217" mass="24995">MDQPDNSVLYIRFRKRTALNPDEPIRLSQIAQLLTGPEWDHKLKSLIIRQPGPLDGNMLLIDILEVIRAIKAVAPHLVIEHYGEPHALVEIAAKPKPPRLVLVVLVWLVLFIGSGLAIMNFHADVSMLKVHQRIYELLTGRQSEHPYFLQIPYSLGIGIGMVLFFNHLFKKKFNEEPSPLEVEMFLYQENMNHYIITEEYMKLQGKKDAEAHVDNRS</sequence>
<feature type="transmembrane region" description="Helical" evidence="1">
    <location>
        <begin position="147"/>
        <end position="169"/>
    </location>
</feature>
<keyword evidence="4" id="KW-1185">Reference proteome</keyword>
<name>A0AA96RD29_9BACL</name>
<dbReference type="KEGG" id="paun:MJA45_17090"/>
<dbReference type="Gene3D" id="2.60.480.10">
    <property type="entry name" value="eubacterium ventriosum atcc domain"/>
    <property type="match status" value="1"/>
</dbReference>
<reference evidence="3 4" key="1">
    <citation type="submission" date="2022-02" db="EMBL/GenBank/DDBJ databases">
        <title>Paenibacillus sp. MBLB1776 Whole Genome Shotgun Sequencing.</title>
        <authorList>
            <person name="Hwang C.Y."/>
            <person name="Cho E.-S."/>
            <person name="Seo M.-J."/>
        </authorList>
    </citation>
    <scope>NUCLEOTIDE SEQUENCE [LARGE SCALE GENOMIC DNA]</scope>
    <source>
        <strain evidence="3 4">MBLB1776</strain>
    </source>
</reference>
<keyword evidence="1" id="KW-1133">Transmembrane helix</keyword>
<protein>
    <submittedName>
        <fullName evidence="3">Stage V sporulation protein AA</fullName>
    </submittedName>
</protein>
<keyword evidence="1" id="KW-0472">Membrane</keyword>
<dbReference type="InterPro" id="IPR021997">
    <property type="entry name" value="SporV_AA"/>
</dbReference>